<dbReference type="Proteomes" id="UP001602119">
    <property type="component" value="Unassembled WGS sequence"/>
</dbReference>
<name>A0ABW6V410_MICFU</name>
<accession>A0ABW6V410</accession>
<organism evidence="3 4">
    <name type="scientific">Microtetraspora fusca</name>
    <dbReference type="NCBI Taxonomy" id="1997"/>
    <lineage>
        <taxon>Bacteria</taxon>
        <taxon>Bacillati</taxon>
        <taxon>Actinomycetota</taxon>
        <taxon>Actinomycetes</taxon>
        <taxon>Streptosporangiales</taxon>
        <taxon>Streptosporangiaceae</taxon>
        <taxon>Microtetraspora</taxon>
    </lineage>
</organism>
<gene>
    <name evidence="3" type="ORF">ACFY05_12525</name>
</gene>
<keyword evidence="4" id="KW-1185">Reference proteome</keyword>
<evidence type="ECO:0000256" key="2">
    <source>
        <dbReference type="SAM" id="Phobius"/>
    </source>
</evidence>
<evidence type="ECO:0000313" key="4">
    <source>
        <dbReference type="Proteomes" id="UP001602119"/>
    </source>
</evidence>
<evidence type="ECO:0000256" key="1">
    <source>
        <dbReference type="SAM" id="MobiDB-lite"/>
    </source>
</evidence>
<reference evidence="3 4" key="1">
    <citation type="submission" date="2024-10" db="EMBL/GenBank/DDBJ databases">
        <title>The Natural Products Discovery Center: Release of the First 8490 Sequenced Strains for Exploring Actinobacteria Biosynthetic Diversity.</title>
        <authorList>
            <person name="Kalkreuter E."/>
            <person name="Kautsar S.A."/>
            <person name="Yang D."/>
            <person name="Bader C.D."/>
            <person name="Teijaro C.N."/>
            <person name="Fluegel L."/>
            <person name="Davis C.M."/>
            <person name="Simpson J.R."/>
            <person name="Lauterbach L."/>
            <person name="Steele A.D."/>
            <person name="Gui C."/>
            <person name="Meng S."/>
            <person name="Li G."/>
            <person name="Viehrig K."/>
            <person name="Ye F."/>
            <person name="Su P."/>
            <person name="Kiefer A.F."/>
            <person name="Nichols A."/>
            <person name="Cepeda A.J."/>
            <person name="Yan W."/>
            <person name="Fan B."/>
            <person name="Jiang Y."/>
            <person name="Adhikari A."/>
            <person name="Zheng C.-J."/>
            <person name="Schuster L."/>
            <person name="Cowan T.M."/>
            <person name="Smanski M.J."/>
            <person name="Chevrette M.G."/>
            <person name="De Carvalho L.P.S."/>
            <person name="Shen B."/>
        </authorList>
    </citation>
    <scope>NUCLEOTIDE SEQUENCE [LARGE SCALE GENOMIC DNA]</scope>
    <source>
        <strain evidence="3 4">NPDC001281</strain>
    </source>
</reference>
<dbReference type="Pfam" id="PF11755">
    <property type="entry name" value="DUF3311"/>
    <property type="match status" value="1"/>
</dbReference>
<dbReference type="RefSeq" id="WP_066945194.1">
    <property type="nucleotide sequence ID" value="NZ_BBYK01000059.1"/>
</dbReference>
<dbReference type="InterPro" id="IPR021741">
    <property type="entry name" value="DUF3311"/>
</dbReference>
<protein>
    <submittedName>
        <fullName evidence="3">DUF3311 domain-containing protein</fullName>
    </submittedName>
</protein>
<keyword evidence="2" id="KW-0812">Transmembrane</keyword>
<keyword evidence="2" id="KW-1133">Transmembrane helix</keyword>
<feature type="transmembrane region" description="Helical" evidence="2">
    <location>
        <begin position="12"/>
        <end position="31"/>
    </location>
</feature>
<sequence length="93" mass="10561">MVKPHWTARRVAAGVCLAFPVMALLWVPWYPHDAPHLAGMRFFFWYQLAWVPGSVVFMAAAYALRRDRPAEARRDHGGRDGRADRDGLDDGIP</sequence>
<feature type="transmembrane region" description="Helical" evidence="2">
    <location>
        <begin position="43"/>
        <end position="64"/>
    </location>
</feature>
<comment type="caution">
    <text evidence="3">The sequence shown here is derived from an EMBL/GenBank/DDBJ whole genome shotgun (WGS) entry which is preliminary data.</text>
</comment>
<proteinExistence type="predicted"/>
<feature type="region of interest" description="Disordered" evidence="1">
    <location>
        <begin position="68"/>
        <end position="93"/>
    </location>
</feature>
<dbReference type="EMBL" id="JBIAXI010000006">
    <property type="protein sequence ID" value="MFF4773676.1"/>
    <property type="molecule type" value="Genomic_DNA"/>
</dbReference>
<evidence type="ECO:0000313" key="3">
    <source>
        <dbReference type="EMBL" id="MFF4773676.1"/>
    </source>
</evidence>
<keyword evidence="2" id="KW-0472">Membrane</keyword>